<dbReference type="Pfam" id="PF01872">
    <property type="entry name" value="RibD_C"/>
    <property type="match status" value="1"/>
</dbReference>
<evidence type="ECO:0000256" key="13">
    <source>
        <dbReference type="ARBA" id="ARBA00049861"/>
    </source>
</evidence>
<dbReference type="CDD" id="cd01284">
    <property type="entry name" value="Riboflavin_deaminase-reductase"/>
    <property type="match status" value="1"/>
</dbReference>
<dbReference type="RefSeq" id="WP_227152840.1">
    <property type="nucleotide sequence ID" value="NZ_CAUBNG010000006.1"/>
</dbReference>
<dbReference type="Pfam" id="PF00383">
    <property type="entry name" value="dCMP_cyt_deam_1"/>
    <property type="match status" value="1"/>
</dbReference>
<protein>
    <recommendedName>
        <fullName evidence="15">Riboflavin biosynthesis protein RibD</fullName>
    </recommendedName>
    <domain>
        <recommendedName>
            <fullName evidence="15">Diaminohydroxyphosphoribosylaminopyrimidine deaminase</fullName>
            <shortName evidence="15">DRAP deaminase</shortName>
            <ecNumber evidence="15">3.5.4.26</ecNumber>
        </recommendedName>
        <alternativeName>
            <fullName evidence="15">Riboflavin-specific deaminase</fullName>
        </alternativeName>
    </domain>
    <domain>
        <recommendedName>
            <fullName evidence="15">5-amino-6-(5-phosphoribosylamino)uracil reductase</fullName>
            <ecNumber evidence="15">1.1.1.193</ecNumber>
        </recommendedName>
        <alternativeName>
            <fullName evidence="15">HTP reductase</fullName>
        </alternativeName>
    </domain>
</protein>
<evidence type="ECO:0000256" key="18">
    <source>
        <dbReference type="PIRSR" id="PIRSR006769-3"/>
    </source>
</evidence>
<evidence type="ECO:0000256" key="15">
    <source>
        <dbReference type="PIRNR" id="PIRNR006769"/>
    </source>
</evidence>
<dbReference type="PIRSF" id="PIRSF006769">
    <property type="entry name" value="RibD"/>
    <property type="match status" value="1"/>
</dbReference>
<evidence type="ECO:0000256" key="8">
    <source>
        <dbReference type="ARBA" id="ARBA00022801"/>
    </source>
</evidence>
<dbReference type="GO" id="GO:0008703">
    <property type="term" value="F:5-amino-6-(5-phosphoribosylamino)uracil reductase activity"/>
    <property type="evidence" value="ECO:0007669"/>
    <property type="project" value="UniProtKB-EC"/>
</dbReference>
<comment type="caution">
    <text evidence="20">The sequence shown here is derived from an EMBL/GenBank/DDBJ whole genome shotgun (WGS) entry which is preliminary data.</text>
</comment>
<keyword evidence="9 15" id="KW-0862">Zinc</keyword>
<evidence type="ECO:0000256" key="12">
    <source>
        <dbReference type="ARBA" id="ARBA00023268"/>
    </source>
</evidence>
<dbReference type="NCBIfam" id="TIGR00326">
    <property type="entry name" value="eubact_ribD"/>
    <property type="match status" value="1"/>
</dbReference>
<comment type="cofactor">
    <cofactor evidence="15 18">
        <name>Zn(2+)</name>
        <dbReference type="ChEBI" id="CHEBI:29105"/>
    </cofactor>
    <text evidence="15 18">Binds 1 zinc ion.</text>
</comment>
<dbReference type="PROSITE" id="PS00903">
    <property type="entry name" value="CYT_DCMP_DEAMINASES_1"/>
    <property type="match status" value="1"/>
</dbReference>
<keyword evidence="6 15" id="KW-0686">Riboflavin biosynthesis</keyword>
<evidence type="ECO:0000256" key="10">
    <source>
        <dbReference type="ARBA" id="ARBA00022857"/>
    </source>
</evidence>
<dbReference type="GO" id="GO:0009231">
    <property type="term" value="P:riboflavin biosynthetic process"/>
    <property type="evidence" value="ECO:0007669"/>
    <property type="project" value="UniProtKB-KW"/>
</dbReference>
<evidence type="ECO:0000256" key="1">
    <source>
        <dbReference type="ARBA" id="ARBA00002151"/>
    </source>
</evidence>
<dbReference type="InterPro" id="IPR016193">
    <property type="entry name" value="Cytidine_deaminase-like"/>
</dbReference>
<name>A0AAW4U0Q0_9FIRM</name>
<feature type="binding site" evidence="17">
    <location>
        <position position="209"/>
    </location>
    <ligand>
        <name>NADP(+)</name>
        <dbReference type="ChEBI" id="CHEBI:58349"/>
    </ligand>
</feature>
<evidence type="ECO:0000256" key="3">
    <source>
        <dbReference type="ARBA" id="ARBA00004910"/>
    </source>
</evidence>
<dbReference type="PROSITE" id="PS51747">
    <property type="entry name" value="CYT_DCMP_DEAMINASES_2"/>
    <property type="match status" value="1"/>
</dbReference>
<feature type="active site" description="Proton donor" evidence="16">
    <location>
        <position position="61"/>
    </location>
</feature>
<dbReference type="EC" id="1.1.1.193" evidence="15"/>
<dbReference type="EC" id="3.5.4.26" evidence="15"/>
<feature type="binding site" evidence="18">
    <location>
        <position position="93"/>
    </location>
    <ligand>
        <name>Zn(2+)</name>
        <dbReference type="ChEBI" id="CHEBI:29105"/>
        <note>catalytic</note>
    </ligand>
</feature>
<dbReference type="PANTHER" id="PTHR38011:SF7">
    <property type="entry name" value="2,5-DIAMINO-6-RIBOSYLAMINO-4(3H)-PYRIMIDINONE 5'-PHOSPHATE REDUCTASE"/>
    <property type="match status" value="1"/>
</dbReference>
<evidence type="ECO:0000256" key="17">
    <source>
        <dbReference type="PIRSR" id="PIRSR006769-2"/>
    </source>
</evidence>
<feature type="binding site" evidence="17">
    <location>
        <position position="163"/>
    </location>
    <ligand>
        <name>NADP(+)</name>
        <dbReference type="ChEBI" id="CHEBI:58349"/>
    </ligand>
</feature>
<feature type="binding site" evidence="17">
    <location>
        <position position="230"/>
    </location>
    <ligand>
        <name>NADP(+)</name>
        <dbReference type="ChEBI" id="CHEBI:58349"/>
    </ligand>
</feature>
<evidence type="ECO:0000313" key="21">
    <source>
        <dbReference type="Proteomes" id="UP001198190"/>
    </source>
</evidence>
<comment type="pathway">
    <text evidence="2 15">Cofactor biosynthesis; riboflavin biosynthesis; 5-amino-6-(D-ribitylamino)uracil from GTP: step 2/4.</text>
</comment>
<evidence type="ECO:0000259" key="19">
    <source>
        <dbReference type="PROSITE" id="PS51747"/>
    </source>
</evidence>
<evidence type="ECO:0000256" key="16">
    <source>
        <dbReference type="PIRSR" id="PIRSR006769-1"/>
    </source>
</evidence>
<feature type="binding site" evidence="18">
    <location>
        <position position="84"/>
    </location>
    <ligand>
        <name>Zn(2+)</name>
        <dbReference type="ChEBI" id="CHEBI:29105"/>
        <note>catalytic</note>
    </ligand>
</feature>
<feature type="binding site" evidence="17">
    <location>
        <position position="179"/>
    </location>
    <ligand>
        <name>NADP(+)</name>
        <dbReference type="ChEBI" id="CHEBI:58349"/>
    </ligand>
</feature>
<evidence type="ECO:0000313" key="20">
    <source>
        <dbReference type="EMBL" id="MCB6828109.1"/>
    </source>
</evidence>
<evidence type="ECO:0000256" key="5">
    <source>
        <dbReference type="ARBA" id="ARBA00007417"/>
    </source>
</evidence>
<comment type="catalytic activity">
    <reaction evidence="14 15">
        <text>2,5-diamino-6-hydroxy-4-(5-phosphoribosylamino)-pyrimidine + H2O + H(+) = 5-amino-6-(5-phospho-D-ribosylamino)uracil + NH4(+)</text>
        <dbReference type="Rhea" id="RHEA:21868"/>
        <dbReference type="ChEBI" id="CHEBI:15377"/>
        <dbReference type="ChEBI" id="CHEBI:15378"/>
        <dbReference type="ChEBI" id="CHEBI:28938"/>
        <dbReference type="ChEBI" id="CHEBI:58453"/>
        <dbReference type="ChEBI" id="CHEBI:58614"/>
        <dbReference type="EC" id="3.5.4.26"/>
    </reaction>
</comment>
<dbReference type="FunFam" id="3.40.140.10:FF:000025">
    <property type="entry name" value="Riboflavin biosynthesis protein RibD"/>
    <property type="match status" value="1"/>
</dbReference>
<gene>
    <name evidence="20" type="primary">ribD</name>
    <name evidence="20" type="ORF">LIY65_05325</name>
</gene>
<dbReference type="InterPro" id="IPR004794">
    <property type="entry name" value="Eubact_RibD"/>
</dbReference>
<evidence type="ECO:0000256" key="14">
    <source>
        <dbReference type="ARBA" id="ARBA00049886"/>
    </source>
</evidence>
<feature type="binding site" evidence="17">
    <location>
        <position position="213"/>
    </location>
    <ligand>
        <name>substrate</name>
    </ligand>
</feature>
<dbReference type="GO" id="GO:0008270">
    <property type="term" value="F:zinc ion binding"/>
    <property type="evidence" value="ECO:0007669"/>
    <property type="project" value="InterPro"/>
</dbReference>
<feature type="binding site" evidence="17">
    <location>
        <position position="205"/>
    </location>
    <ligand>
        <name>NADP(+)</name>
        <dbReference type="ChEBI" id="CHEBI:58349"/>
    </ligand>
</feature>
<keyword evidence="10 15" id="KW-0521">NADP</keyword>
<evidence type="ECO:0000256" key="9">
    <source>
        <dbReference type="ARBA" id="ARBA00022833"/>
    </source>
</evidence>
<keyword evidence="12" id="KW-0511">Multifunctional enzyme</keyword>
<comment type="similarity">
    <text evidence="5 15">In the C-terminal section; belongs to the HTP reductase family.</text>
</comment>
<accession>A0AAW4U0Q0</accession>
<comment type="similarity">
    <text evidence="4 15">In the N-terminal section; belongs to the cytidine and deoxycytidylate deaminase family.</text>
</comment>
<dbReference type="AlphaFoldDB" id="A0AAW4U0Q0"/>
<dbReference type="InterPro" id="IPR050765">
    <property type="entry name" value="Riboflavin_Biosynth_HTPR"/>
</dbReference>
<dbReference type="NCBIfam" id="TIGR00227">
    <property type="entry name" value="ribD_Cterm"/>
    <property type="match status" value="1"/>
</dbReference>
<evidence type="ECO:0000256" key="4">
    <source>
        <dbReference type="ARBA" id="ARBA00005259"/>
    </source>
</evidence>
<feature type="binding site" evidence="17">
    <location>
        <position position="307"/>
    </location>
    <ligand>
        <name>substrate</name>
    </ligand>
</feature>
<feature type="domain" description="CMP/dCMP-type deaminase" evidence="19">
    <location>
        <begin position="10"/>
        <end position="124"/>
    </location>
</feature>
<dbReference type="EMBL" id="JAJCGD010000010">
    <property type="protein sequence ID" value="MCB6828109.1"/>
    <property type="molecule type" value="Genomic_DNA"/>
</dbReference>
<proteinExistence type="inferred from homology"/>
<feature type="binding site" evidence="18">
    <location>
        <position position="59"/>
    </location>
    <ligand>
        <name>Zn(2+)</name>
        <dbReference type="ChEBI" id="CHEBI:29105"/>
        <note>catalytic</note>
    </ligand>
</feature>
<dbReference type="InterPro" id="IPR016192">
    <property type="entry name" value="APOBEC/CMP_deaminase_Zn-bd"/>
</dbReference>
<reference evidence="20" key="1">
    <citation type="submission" date="2021-10" db="EMBL/GenBank/DDBJ databases">
        <title>Collection of gut derived symbiotic bacterial strains cultured from healthy donors.</title>
        <authorList>
            <person name="Lin H."/>
            <person name="Littmann E."/>
            <person name="Claire K."/>
            <person name="Pamer E."/>
        </authorList>
    </citation>
    <scope>NUCLEOTIDE SEQUENCE</scope>
    <source>
        <strain evidence="20">MSK.7.16</strain>
    </source>
</reference>
<comment type="catalytic activity">
    <reaction evidence="13 15">
        <text>5-amino-6-(5-phospho-D-ribitylamino)uracil + NADP(+) = 5-amino-6-(5-phospho-D-ribosylamino)uracil + NADPH + H(+)</text>
        <dbReference type="Rhea" id="RHEA:17845"/>
        <dbReference type="ChEBI" id="CHEBI:15378"/>
        <dbReference type="ChEBI" id="CHEBI:57783"/>
        <dbReference type="ChEBI" id="CHEBI:58349"/>
        <dbReference type="ChEBI" id="CHEBI:58421"/>
        <dbReference type="ChEBI" id="CHEBI:58453"/>
        <dbReference type="EC" id="1.1.1.193"/>
    </reaction>
</comment>
<keyword evidence="8 15" id="KW-0378">Hydrolase</keyword>
<comment type="pathway">
    <text evidence="3 15">Cofactor biosynthesis; riboflavin biosynthesis; 5-amino-6-(D-ribitylamino)uracil from GTP: step 3/4.</text>
</comment>
<feature type="binding site" evidence="17">
    <location>
        <position position="193"/>
    </location>
    <ligand>
        <name>substrate</name>
    </ligand>
</feature>
<dbReference type="Proteomes" id="UP001198190">
    <property type="component" value="Unassembled WGS sequence"/>
</dbReference>
<keyword evidence="11 15" id="KW-0560">Oxidoreductase</keyword>
<dbReference type="InterPro" id="IPR002734">
    <property type="entry name" value="RibDG_C"/>
</dbReference>
<keyword evidence="7 15" id="KW-0479">Metal-binding</keyword>
<dbReference type="GO" id="GO:0050661">
    <property type="term" value="F:NADP binding"/>
    <property type="evidence" value="ECO:0007669"/>
    <property type="project" value="InterPro"/>
</dbReference>
<feature type="binding site" evidence="17">
    <location>
        <position position="177"/>
    </location>
    <ligand>
        <name>substrate</name>
    </ligand>
</feature>
<sequence length="380" mass="41505">MNRKNGDFLSYDEKYMRLAMQLAGNAIGRTSPNPLVGAVIVKDNRVVGCGWHRKAGTPHAEVHALNQAGELAQGADVYVTLEPCAHYGKTPPCAKALVEAKVKNVYGGLLDVNPKVAGKGFKILEDAGIHVEYGFLQDELRKQNEVFFKWIEHKKPFVVLKAAMTLDGKIATATGQSKWITNETSRAYGYKLRDIYDGIMVGINTVIEDNPMLTSRVDGGKNPIRIVVDSSLKIDINANVVQDKSAKTIIATTDKANKDKILKLQAQDVDVIVVDKDENDKVDIEKLLDILGQQNIGQQNICSILVEGGATLSGSFVAKKLVDKVYFFIAPKIIGGKEAKTPVAGTGILNLQEALALKDIQIEKLEEDVLIIGRVDKDKV</sequence>
<feature type="binding site" evidence="17">
    <location>
        <begin position="309"/>
        <end position="315"/>
    </location>
    <ligand>
        <name>NADP(+)</name>
        <dbReference type="ChEBI" id="CHEBI:58349"/>
    </ligand>
</feature>
<evidence type="ECO:0000256" key="6">
    <source>
        <dbReference type="ARBA" id="ARBA00022619"/>
    </source>
</evidence>
<comment type="function">
    <text evidence="1 15">Converts 2,5-diamino-6-(ribosylamino)-4(3h)-pyrimidinone 5'-phosphate into 5-amino-6-(ribosylamino)-2,4(1h,3h)-pyrimidinedione 5'-phosphate.</text>
</comment>
<evidence type="ECO:0000256" key="11">
    <source>
        <dbReference type="ARBA" id="ARBA00023002"/>
    </source>
</evidence>
<dbReference type="SUPFAM" id="SSF53597">
    <property type="entry name" value="Dihydrofolate reductase-like"/>
    <property type="match status" value="1"/>
</dbReference>
<dbReference type="Gene3D" id="3.40.140.10">
    <property type="entry name" value="Cytidine Deaminase, domain 2"/>
    <property type="match status" value="1"/>
</dbReference>
<evidence type="ECO:0000256" key="2">
    <source>
        <dbReference type="ARBA" id="ARBA00004882"/>
    </source>
</evidence>
<organism evidence="20 21">
    <name type="scientific">Megamonas funiformis</name>
    <dbReference type="NCBI Taxonomy" id="437897"/>
    <lineage>
        <taxon>Bacteria</taxon>
        <taxon>Bacillati</taxon>
        <taxon>Bacillota</taxon>
        <taxon>Negativicutes</taxon>
        <taxon>Selenomonadales</taxon>
        <taxon>Selenomonadaceae</taxon>
        <taxon>Megamonas</taxon>
    </lineage>
</organism>
<evidence type="ECO:0000256" key="7">
    <source>
        <dbReference type="ARBA" id="ARBA00022723"/>
    </source>
</evidence>
<dbReference type="Gene3D" id="3.40.430.10">
    <property type="entry name" value="Dihydrofolate Reductase, subunit A"/>
    <property type="match status" value="1"/>
</dbReference>
<feature type="binding site" evidence="17">
    <location>
        <position position="216"/>
    </location>
    <ligand>
        <name>substrate</name>
    </ligand>
</feature>
<dbReference type="InterPro" id="IPR011549">
    <property type="entry name" value="RibD_C"/>
</dbReference>
<dbReference type="InterPro" id="IPR002125">
    <property type="entry name" value="CMP_dCMP_dom"/>
</dbReference>
<dbReference type="GO" id="GO:0008835">
    <property type="term" value="F:diaminohydroxyphosphoribosylaminopyrimidine deaminase activity"/>
    <property type="evidence" value="ECO:0007669"/>
    <property type="project" value="UniProtKB-EC"/>
</dbReference>
<dbReference type="InterPro" id="IPR024072">
    <property type="entry name" value="DHFR-like_dom_sf"/>
</dbReference>
<dbReference type="SUPFAM" id="SSF53927">
    <property type="entry name" value="Cytidine deaminase-like"/>
    <property type="match status" value="1"/>
</dbReference>
<dbReference type="PANTHER" id="PTHR38011">
    <property type="entry name" value="DIHYDROFOLATE REDUCTASE FAMILY PROTEIN (AFU_ORTHOLOGUE AFUA_8G06820)"/>
    <property type="match status" value="1"/>
</dbReference>